<gene>
    <name evidence="3" type="ORF">B7463_g5614</name>
</gene>
<feature type="non-terminal residue" evidence="3">
    <location>
        <position position="479"/>
    </location>
</feature>
<dbReference type="EMBL" id="NCSJ02000093">
    <property type="protein sequence ID" value="RFU30740.1"/>
    <property type="molecule type" value="Genomic_DNA"/>
</dbReference>
<evidence type="ECO:0000313" key="4">
    <source>
        <dbReference type="Proteomes" id="UP000258309"/>
    </source>
</evidence>
<organism evidence="3 4">
    <name type="scientific">Scytalidium lignicola</name>
    <name type="common">Hyphomycete</name>
    <dbReference type="NCBI Taxonomy" id="5539"/>
    <lineage>
        <taxon>Eukaryota</taxon>
        <taxon>Fungi</taxon>
        <taxon>Dikarya</taxon>
        <taxon>Ascomycota</taxon>
        <taxon>Pezizomycotina</taxon>
        <taxon>Leotiomycetes</taxon>
        <taxon>Leotiomycetes incertae sedis</taxon>
        <taxon>Scytalidium</taxon>
    </lineage>
</organism>
<accession>A0A3E2HBJ1</accession>
<keyword evidence="4" id="KW-1185">Reference proteome</keyword>
<dbReference type="InterPro" id="IPR018535">
    <property type="entry name" value="DUF1996"/>
</dbReference>
<dbReference type="STRING" id="5539.A0A3E2HBJ1"/>
<protein>
    <recommendedName>
        <fullName evidence="2">DUF1996 domain-containing protein</fullName>
    </recommendedName>
</protein>
<comment type="caution">
    <text evidence="3">The sequence shown here is derived from an EMBL/GenBank/DDBJ whole genome shotgun (WGS) entry which is preliminary data.</text>
</comment>
<dbReference type="PANTHER" id="PTHR43662:SF7">
    <property type="entry name" value="DUF1996 DOMAIN-CONTAINING PROTEIN"/>
    <property type="match status" value="1"/>
</dbReference>
<evidence type="ECO:0000256" key="1">
    <source>
        <dbReference type="SAM" id="SignalP"/>
    </source>
</evidence>
<dbReference type="Proteomes" id="UP000258309">
    <property type="component" value="Unassembled WGS sequence"/>
</dbReference>
<evidence type="ECO:0000259" key="2">
    <source>
        <dbReference type="Pfam" id="PF09362"/>
    </source>
</evidence>
<dbReference type="Pfam" id="PF09362">
    <property type="entry name" value="DUF1996"/>
    <property type="match status" value="1"/>
</dbReference>
<feature type="chain" id="PRO_5017833692" description="DUF1996 domain-containing protein" evidence="1">
    <location>
        <begin position="24"/>
        <end position="479"/>
    </location>
</feature>
<name>A0A3E2HBJ1_SCYLI</name>
<dbReference type="AlphaFoldDB" id="A0A3E2HBJ1"/>
<feature type="signal peptide" evidence="1">
    <location>
        <begin position="1"/>
        <end position="23"/>
    </location>
</feature>
<feature type="domain" description="DUF1996" evidence="2">
    <location>
        <begin position="39"/>
        <end position="288"/>
    </location>
</feature>
<sequence>MRFSLTTIVKAVTVLTAVGGVDAFWRMPCRSRSGLARIDPLMNNGTVSPHAHSIFGSSGFGESSAYNDLAAGDCTSCGVTQDKSAYWTPTLHFKSASGEFTLVDQVGGMLSYYLLYPNSDSPNVTAFPPGFQMIAGDTYQRNFSYPIPDVDKSNWTGNLSSQAFLRQAAIGMNCLNYQRPPEGSLYRHFLPDKAYLDANCADGIRAELMFPSCWNGKDLDSPNHKDHVAYPNLVMTGDCPPDYPIRLVSLFYESIWNTAAFIGQDGEFVFSNGDPTGCGYHGDFIMGWDEKFLQDAVNKCTNPSGQIQDCPLFTIQSDDDAAKCQIDVPAALQNEKIAGPSTSLPGNVVIANGPGYAQEIQEGRATATASPAAQPATLSYSAGAVASSGTFMPGNVFYATTASAASPTLTKPGGNVNAVVIPTDTVSFFSTAYETSGHTVKEIFMVEETVTISIGTTTTVTIPAPTVSAAKHKRHGHQH</sequence>
<keyword evidence="1" id="KW-0732">Signal</keyword>
<evidence type="ECO:0000313" key="3">
    <source>
        <dbReference type="EMBL" id="RFU30740.1"/>
    </source>
</evidence>
<proteinExistence type="predicted"/>
<dbReference type="OrthoDB" id="74764at2759"/>
<dbReference type="PANTHER" id="PTHR43662">
    <property type="match status" value="1"/>
</dbReference>
<dbReference type="OMA" id="ANCKDGI"/>
<reference evidence="3 4" key="1">
    <citation type="submission" date="2018-05" db="EMBL/GenBank/DDBJ databases">
        <title>Draft genome sequence of Scytalidium lignicola DSM 105466, a ubiquitous saprotrophic fungus.</title>
        <authorList>
            <person name="Buettner E."/>
            <person name="Gebauer A.M."/>
            <person name="Hofrichter M."/>
            <person name="Liers C."/>
            <person name="Kellner H."/>
        </authorList>
    </citation>
    <scope>NUCLEOTIDE SEQUENCE [LARGE SCALE GENOMIC DNA]</scope>
    <source>
        <strain evidence="3 4">DSM 105466</strain>
    </source>
</reference>
<feature type="non-terminal residue" evidence="3">
    <location>
        <position position="1"/>
    </location>
</feature>